<feature type="compositionally biased region" description="Polar residues" evidence="1">
    <location>
        <begin position="13"/>
        <end position="31"/>
    </location>
</feature>
<name>U9SJV1_RHIID</name>
<dbReference type="AlphaFoldDB" id="U9SJV1"/>
<evidence type="ECO:0000313" key="2">
    <source>
        <dbReference type="EMBL" id="ERZ95371.1"/>
    </source>
</evidence>
<evidence type="ECO:0000256" key="1">
    <source>
        <dbReference type="SAM" id="MobiDB-lite"/>
    </source>
</evidence>
<reference evidence="2" key="1">
    <citation type="submission" date="2013-07" db="EMBL/GenBank/DDBJ databases">
        <title>The genome of an arbuscular mycorrhizal fungus provides insights into the evolution of the oldest plant symbiosis.</title>
        <authorList>
            <consortium name="DOE Joint Genome Institute"/>
            <person name="Tisserant E."/>
            <person name="Malbreil M."/>
            <person name="Kuo A."/>
            <person name="Kohler A."/>
            <person name="Symeonidi A."/>
            <person name="Balestrini R."/>
            <person name="Charron P."/>
            <person name="Duensing N."/>
            <person name="Frei-dit-Frey N."/>
            <person name="Gianinazzi-Pearson V."/>
            <person name="Gilbert B."/>
            <person name="Handa Y."/>
            <person name="Hijri M."/>
            <person name="Kaul R."/>
            <person name="Kawaguchi M."/>
            <person name="Krajinski F."/>
            <person name="Lammers P."/>
            <person name="Lapierre D."/>
            <person name="Masclaux F.G."/>
            <person name="Murat C."/>
            <person name="Morin E."/>
            <person name="Ndikumana S."/>
            <person name="Pagni M."/>
            <person name="Petitpierre D."/>
            <person name="Requena N."/>
            <person name="Rosikiewicz P."/>
            <person name="Riley R."/>
            <person name="Saito K."/>
            <person name="San Clemente H."/>
            <person name="Shapiro H."/>
            <person name="van Tuinen D."/>
            <person name="Becard G."/>
            <person name="Bonfante P."/>
            <person name="Paszkowski U."/>
            <person name="Shachar-Hill Y."/>
            <person name="Young J.P."/>
            <person name="Sanders I.R."/>
            <person name="Henrissat B."/>
            <person name="Rensing S.A."/>
            <person name="Grigoriev I.V."/>
            <person name="Corradi N."/>
            <person name="Roux C."/>
            <person name="Martin F."/>
        </authorList>
    </citation>
    <scope>NUCLEOTIDE SEQUENCE</scope>
    <source>
        <strain evidence="2">DAOM 197198</strain>
    </source>
</reference>
<accession>U9SJV1</accession>
<gene>
    <name evidence="2" type="ORF">GLOINDRAFT_13701</name>
</gene>
<sequence>RYEDWSVFRTGPTAPQKNARPQSGPTGPSRTGRTDDHPYMTLIHVTKEEKVFVDNNLDELLQAIPLIHKEM</sequence>
<feature type="region of interest" description="Disordered" evidence="1">
    <location>
        <begin position="1"/>
        <end position="37"/>
    </location>
</feature>
<dbReference type="HOGENOM" id="CLU_2747129_0_0_1"/>
<feature type="non-terminal residue" evidence="2">
    <location>
        <position position="1"/>
    </location>
</feature>
<organism evidence="2">
    <name type="scientific">Rhizophagus irregularis (strain DAOM 181602 / DAOM 197198 / MUCL 43194)</name>
    <name type="common">Arbuscular mycorrhizal fungus</name>
    <name type="synonym">Glomus intraradices</name>
    <dbReference type="NCBI Taxonomy" id="747089"/>
    <lineage>
        <taxon>Eukaryota</taxon>
        <taxon>Fungi</taxon>
        <taxon>Fungi incertae sedis</taxon>
        <taxon>Mucoromycota</taxon>
        <taxon>Glomeromycotina</taxon>
        <taxon>Glomeromycetes</taxon>
        <taxon>Glomerales</taxon>
        <taxon>Glomeraceae</taxon>
        <taxon>Rhizophagus</taxon>
    </lineage>
</organism>
<dbReference type="EMBL" id="KI301309">
    <property type="protein sequence ID" value="ERZ95371.1"/>
    <property type="molecule type" value="Genomic_DNA"/>
</dbReference>
<proteinExistence type="predicted"/>
<protein>
    <submittedName>
        <fullName evidence="2">Uncharacterized protein</fullName>
    </submittedName>
</protein>